<dbReference type="AlphaFoldDB" id="J2KPW8"/>
<feature type="signal peptide" evidence="1">
    <location>
        <begin position="1"/>
        <end position="24"/>
    </location>
</feature>
<feature type="chain" id="PRO_5003749811" description="DUF6705 domain-containing protein" evidence="1">
    <location>
        <begin position="25"/>
        <end position="191"/>
    </location>
</feature>
<feature type="domain" description="DUF6705" evidence="2">
    <location>
        <begin position="7"/>
        <end position="138"/>
    </location>
</feature>
<sequence>MKITYLKTAIILLGLMISSISCRAQNLPLNTALTSIPNGAHLKDTNNELSPYIGTYKANFNGNEIILFITKQIDKLENSAQKSYYMDALIVKYIVKNSSGNVLQDTQNNNLPNIELYSIGTRPNQNTVLFLYSGTNCSVGWGDIFLKKINATQLSWEYRPDDISLTSQSCPGNPDKTIYLPKTKDLIFTKQ</sequence>
<evidence type="ECO:0000313" key="4">
    <source>
        <dbReference type="Proteomes" id="UP000007509"/>
    </source>
</evidence>
<gene>
    <name evidence="3" type="ORF">PMI13_00572</name>
</gene>
<evidence type="ECO:0000259" key="2">
    <source>
        <dbReference type="Pfam" id="PF20448"/>
    </source>
</evidence>
<dbReference type="RefSeq" id="WP_007840455.1">
    <property type="nucleotide sequence ID" value="NZ_AKJY01000009.1"/>
</dbReference>
<dbReference type="Proteomes" id="UP000007509">
    <property type="component" value="Unassembled WGS sequence"/>
</dbReference>
<protein>
    <recommendedName>
        <fullName evidence="2">DUF6705 domain-containing protein</fullName>
    </recommendedName>
</protein>
<dbReference type="PROSITE" id="PS51257">
    <property type="entry name" value="PROKAR_LIPOPROTEIN"/>
    <property type="match status" value="1"/>
</dbReference>
<keyword evidence="1" id="KW-0732">Signal</keyword>
<dbReference type="InterPro" id="IPR046551">
    <property type="entry name" value="DUF6705"/>
</dbReference>
<accession>J2KPW8</accession>
<name>J2KPW8_9FLAO</name>
<evidence type="ECO:0000313" key="3">
    <source>
        <dbReference type="EMBL" id="EJL75098.1"/>
    </source>
</evidence>
<dbReference type="EMBL" id="AKJY01000009">
    <property type="protein sequence ID" value="EJL75098.1"/>
    <property type="molecule type" value="Genomic_DNA"/>
</dbReference>
<dbReference type="OrthoDB" id="1452870at2"/>
<comment type="caution">
    <text evidence="3">The sequence shown here is derived from an EMBL/GenBank/DDBJ whole genome shotgun (WGS) entry which is preliminary data.</text>
</comment>
<dbReference type="PATRIC" id="fig|1144316.3.peg.589"/>
<proteinExistence type="predicted"/>
<dbReference type="Pfam" id="PF20448">
    <property type="entry name" value="DUF6705"/>
    <property type="match status" value="1"/>
</dbReference>
<keyword evidence="4" id="KW-1185">Reference proteome</keyword>
<evidence type="ECO:0000256" key="1">
    <source>
        <dbReference type="SAM" id="SignalP"/>
    </source>
</evidence>
<organism evidence="3 4">
    <name type="scientific">Chryseobacterium populi</name>
    <dbReference type="NCBI Taxonomy" id="1144316"/>
    <lineage>
        <taxon>Bacteria</taxon>
        <taxon>Pseudomonadati</taxon>
        <taxon>Bacteroidota</taxon>
        <taxon>Flavobacteriia</taxon>
        <taxon>Flavobacteriales</taxon>
        <taxon>Weeksellaceae</taxon>
        <taxon>Chryseobacterium group</taxon>
        <taxon>Chryseobacterium</taxon>
    </lineage>
</organism>
<reference evidence="3 4" key="1">
    <citation type="journal article" date="2012" name="J. Bacteriol.">
        <title>Twenty-one genome sequences from Pseudomonas species and 19 genome sequences from diverse bacteria isolated from the rhizosphere and endosphere of Populus deltoides.</title>
        <authorList>
            <person name="Brown S.D."/>
            <person name="Utturkar S.M."/>
            <person name="Klingeman D.M."/>
            <person name="Johnson C.M."/>
            <person name="Martin S.L."/>
            <person name="Land M.L."/>
            <person name="Lu T.Y."/>
            <person name="Schadt C.W."/>
            <person name="Doktycz M.J."/>
            <person name="Pelletier D.A."/>
        </authorList>
    </citation>
    <scope>NUCLEOTIDE SEQUENCE [LARGE SCALE GENOMIC DNA]</scope>
    <source>
        <strain evidence="3 4">CF314</strain>
    </source>
</reference>